<dbReference type="InterPro" id="IPR045298">
    <property type="entry name" value="Complex1_LYR_LYRM7"/>
</dbReference>
<dbReference type="InterPro" id="IPR050435">
    <property type="entry name" value="MZM1/LYRM7"/>
</dbReference>
<dbReference type="OrthoDB" id="529194at2759"/>
<evidence type="ECO:0000313" key="5">
    <source>
        <dbReference type="EMBL" id="KAH7422651.1"/>
    </source>
</evidence>
<comment type="subcellular location">
    <subcellularLocation>
        <location evidence="1">Mitochondrion matrix</location>
    </subcellularLocation>
</comment>
<dbReference type="PANTHER" id="PTHR46749:SF1">
    <property type="entry name" value="COMPLEX III ASSEMBLY FACTOR LYRM7"/>
    <property type="match status" value="1"/>
</dbReference>
<dbReference type="GO" id="GO:0034551">
    <property type="term" value="P:mitochondrial respiratory chain complex III assembly"/>
    <property type="evidence" value="ECO:0007669"/>
    <property type="project" value="InterPro"/>
</dbReference>
<protein>
    <recommendedName>
        <fullName evidence="4">Complex 1 LYR protein domain-containing protein</fullName>
    </recommendedName>
</protein>
<evidence type="ECO:0000313" key="6">
    <source>
        <dbReference type="Proteomes" id="UP000825935"/>
    </source>
</evidence>
<dbReference type="EMBL" id="CM035417">
    <property type="protein sequence ID" value="KAH7422651.1"/>
    <property type="molecule type" value="Genomic_DNA"/>
</dbReference>
<dbReference type="PANTHER" id="PTHR46749">
    <property type="entry name" value="COMPLEX III ASSEMBLY FACTOR LYRM7"/>
    <property type="match status" value="1"/>
</dbReference>
<proteinExistence type="predicted"/>
<gene>
    <name evidence="5" type="ORF">KP509_12G018800</name>
</gene>
<evidence type="ECO:0000256" key="3">
    <source>
        <dbReference type="ARBA" id="ARBA00023186"/>
    </source>
</evidence>
<dbReference type="CDD" id="cd20267">
    <property type="entry name" value="Complex1_LYR_LYRM7"/>
    <property type="match status" value="1"/>
</dbReference>
<evidence type="ECO:0000256" key="1">
    <source>
        <dbReference type="ARBA" id="ARBA00004305"/>
    </source>
</evidence>
<dbReference type="AlphaFoldDB" id="A0A8T2TH04"/>
<name>A0A8T2TH04_CERRI</name>
<reference evidence="5" key="1">
    <citation type="submission" date="2021-08" db="EMBL/GenBank/DDBJ databases">
        <title>WGS assembly of Ceratopteris richardii.</title>
        <authorList>
            <person name="Marchant D.B."/>
            <person name="Chen G."/>
            <person name="Jenkins J."/>
            <person name="Shu S."/>
            <person name="Leebens-Mack J."/>
            <person name="Grimwood J."/>
            <person name="Schmutz J."/>
            <person name="Soltis P."/>
            <person name="Soltis D."/>
            <person name="Chen Z.-H."/>
        </authorList>
    </citation>
    <scope>NUCLEOTIDE SEQUENCE</scope>
    <source>
        <strain evidence="5">Whitten #5841</strain>
        <tissue evidence="5">Leaf</tissue>
    </source>
</reference>
<keyword evidence="2" id="KW-0496">Mitochondrion</keyword>
<dbReference type="OMA" id="DKDHAGA"/>
<sequence length="106" mass="11854">MAAQRDAITLFRGLLRARRKCFAGDARMMQESRAQIRASFDQNRDVSDSSRLDQLFLEGQEAIHVLTNLIVQGKVNERGNLEIKPGMEHIGATLELPSAEGAKCRK</sequence>
<accession>A0A8T2TH04</accession>
<dbReference type="Pfam" id="PF05347">
    <property type="entry name" value="Complex1_LYR"/>
    <property type="match status" value="1"/>
</dbReference>
<evidence type="ECO:0000256" key="2">
    <source>
        <dbReference type="ARBA" id="ARBA00023128"/>
    </source>
</evidence>
<organism evidence="5 6">
    <name type="scientific">Ceratopteris richardii</name>
    <name type="common">Triangle waterfern</name>
    <dbReference type="NCBI Taxonomy" id="49495"/>
    <lineage>
        <taxon>Eukaryota</taxon>
        <taxon>Viridiplantae</taxon>
        <taxon>Streptophyta</taxon>
        <taxon>Embryophyta</taxon>
        <taxon>Tracheophyta</taxon>
        <taxon>Polypodiopsida</taxon>
        <taxon>Polypodiidae</taxon>
        <taxon>Polypodiales</taxon>
        <taxon>Pteridineae</taxon>
        <taxon>Pteridaceae</taxon>
        <taxon>Parkerioideae</taxon>
        <taxon>Ceratopteris</taxon>
    </lineage>
</organism>
<keyword evidence="6" id="KW-1185">Reference proteome</keyword>
<dbReference type="InterPro" id="IPR008011">
    <property type="entry name" value="Complex1_LYR_dom"/>
</dbReference>
<evidence type="ECO:0000259" key="4">
    <source>
        <dbReference type="Pfam" id="PF05347"/>
    </source>
</evidence>
<dbReference type="Proteomes" id="UP000825935">
    <property type="component" value="Chromosome 12"/>
</dbReference>
<dbReference type="GO" id="GO:0044183">
    <property type="term" value="F:protein folding chaperone"/>
    <property type="evidence" value="ECO:0007669"/>
    <property type="project" value="TreeGrafter"/>
</dbReference>
<dbReference type="GO" id="GO:0005759">
    <property type="term" value="C:mitochondrial matrix"/>
    <property type="evidence" value="ECO:0007669"/>
    <property type="project" value="UniProtKB-SubCell"/>
</dbReference>
<comment type="caution">
    <text evidence="5">The sequence shown here is derived from an EMBL/GenBank/DDBJ whole genome shotgun (WGS) entry which is preliminary data.</text>
</comment>
<keyword evidence="3" id="KW-0143">Chaperone</keyword>
<feature type="domain" description="Complex 1 LYR protein" evidence="4">
    <location>
        <begin position="7"/>
        <end position="63"/>
    </location>
</feature>